<reference evidence="6" key="2">
    <citation type="submission" date="2020-11" db="EMBL/GenBank/DDBJ databases">
        <title>Whole genome sequencing of Colletotrichum sp.</title>
        <authorList>
            <person name="Li H."/>
        </authorList>
    </citation>
    <scope>NUCLEOTIDE SEQUENCE</scope>
    <source>
        <strain evidence="6">CkLH20</strain>
    </source>
</reference>
<feature type="compositionally biased region" description="Basic and acidic residues" evidence="5">
    <location>
        <begin position="1117"/>
        <end position="1149"/>
    </location>
</feature>
<dbReference type="PANTHER" id="PTHR47447">
    <property type="entry name" value="OS03G0856100 PROTEIN"/>
    <property type="match status" value="1"/>
</dbReference>
<gene>
    <name evidence="6" type="ORF">CkaCkLH20_12428</name>
</gene>
<feature type="compositionally biased region" description="Basic and acidic residues" evidence="5">
    <location>
        <begin position="938"/>
        <end position="959"/>
    </location>
</feature>
<organism evidence="6 7">
    <name type="scientific">Colletotrichum karsti</name>
    <dbReference type="NCBI Taxonomy" id="1095194"/>
    <lineage>
        <taxon>Eukaryota</taxon>
        <taxon>Fungi</taxon>
        <taxon>Dikarya</taxon>
        <taxon>Ascomycota</taxon>
        <taxon>Pezizomycotina</taxon>
        <taxon>Sordariomycetes</taxon>
        <taxon>Hypocreomycetidae</taxon>
        <taxon>Glomerellales</taxon>
        <taxon>Glomerellaceae</taxon>
        <taxon>Colletotrichum</taxon>
        <taxon>Colletotrichum boninense species complex</taxon>
    </lineage>
</organism>
<sequence>MMRRLAPGLCDRKASSIQRLPRRSRLFTSSATVAAAEDSQPDSFERLVAAARAEAPARSKRKKGMSLKESLAQTELQDAAREQEEAGNNRETAPEDDIFSLDPEAARWLITDADALNTSRTHSGPSYAGAGSRPDLMRELMATRDTEYFGSIWQLFAQLEPQLMPELRPEVIVYLYRSAQLLDSRRIILLSAELKKDQWTPAVLTSVVNAHLRFGNEREAVNLFLDGLHKKILGGLDNLLEYSFGRGKWDMIKTVWTAYHGAFEAHGIKCGELNRLAKIANLGDSVLRFAEEVRSEENDNQRRLDIVLKKAARRALQQPCKPEDAVPLLKIVDQVKWYNIYLDEAIQRGQREGLPEVYRTYRSFPGTKPYWRILHGMFEIFYPHDIEGLEQVYEDYQVSYQGLDQWGFRKFLKFYASRGDVKSLERFWDNYVQTYKHRKILQEPETFNHILNAYASTGDAEGTRRAFDRMRDKYGVTPNLVSWNILLKSQAHSNAYDNTLSVFNDLCDAVTPDEFTFATVMSLTASHGDSARTAELFKRAALMRVPLSISLWAAVVRGFCMNLRYGDALETCIRASRQKLPGEKADLWNVLLHAHSERRAFSEVCRIVGIMAKVQVEWTSNTHNVLLRALVRCRQTHSAYRILRRAIRDTNFKLTSEHFATVMDGGLRTHELGIVSATEKMRKRVGAAQTADSIILHVDSLIRRQTYRRRAVRPQQDFRELLASYIQEMLDNISTGEVEDSDGQGRNSIRRADSLHRLRRFLPRAISIFSKGGDFELVKEMQRLRTELGLEPPGTDPSDVSFQMLCTSLKENVQERKYDAARADWRLIWEHARKKGHPAKYKGENALPKYAYILCSPVKALREVFIDQNDSRGFQAIIKSVLQAGFKFDQVTMNLVCQAMADVGAWLEACELCEEHLMPTFRGWQVRRVEVEEGLMPSERERRSEARARHRAPLDERRRGSAPHWMRATSFTISMLARDYIKTKAMAPWSTTASHKIRTAKERCPRLMNAWDTIEYSGVGIEAVVFGKRTVDRLSGKRYTRDGYEIRVSVQEAKGDAKKTGAGNDVNEIESREAGVVGNDVKEAEEINAKEVDVKQMGAAELNTKATNVEDADVEEDHAKDTDAKDVDPEEADVKEAGVRGIKEDEVNK</sequence>
<dbReference type="InterPro" id="IPR002885">
    <property type="entry name" value="PPR_rpt"/>
</dbReference>
<dbReference type="PANTHER" id="PTHR47447:SF23">
    <property type="entry name" value="PENTACOTRIPEPTIDE-REPEAT REGION OF PRORP DOMAIN-CONTAINING PROTEIN"/>
    <property type="match status" value="1"/>
</dbReference>
<protein>
    <submittedName>
        <fullName evidence="6">Translation regulator</fullName>
    </submittedName>
</protein>
<evidence type="ECO:0000256" key="4">
    <source>
        <dbReference type="ARBA" id="ARBA00044511"/>
    </source>
</evidence>
<evidence type="ECO:0000256" key="2">
    <source>
        <dbReference type="ARBA" id="ARBA00022737"/>
    </source>
</evidence>
<comment type="similarity">
    <text evidence="1">Belongs to the CCM1 family.</text>
</comment>
<feature type="region of interest" description="Disordered" evidence="5">
    <location>
        <begin position="1097"/>
        <end position="1149"/>
    </location>
</feature>
<dbReference type="RefSeq" id="XP_038739530.1">
    <property type="nucleotide sequence ID" value="XM_038895141.1"/>
</dbReference>
<keyword evidence="2" id="KW-0677">Repeat</keyword>
<proteinExistence type="inferred from homology"/>
<evidence type="ECO:0000256" key="1">
    <source>
        <dbReference type="ARBA" id="ARBA00006192"/>
    </source>
</evidence>
<dbReference type="Gene3D" id="1.25.40.10">
    <property type="entry name" value="Tetratricopeptide repeat domain"/>
    <property type="match status" value="2"/>
</dbReference>
<comment type="caution">
    <text evidence="6">The sequence shown here is derived from an EMBL/GenBank/DDBJ whole genome shotgun (WGS) entry which is preliminary data.</text>
</comment>
<reference evidence="6" key="1">
    <citation type="submission" date="2020-03" db="EMBL/GenBank/DDBJ databases">
        <authorList>
            <person name="He L."/>
        </authorList>
    </citation>
    <scope>NUCLEOTIDE SEQUENCE</scope>
    <source>
        <strain evidence="6">CkLH20</strain>
    </source>
</reference>
<evidence type="ECO:0000256" key="3">
    <source>
        <dbReference type="ARBA" id="ARBA00044493"/>
    </source>
</evidence>
<dbReference type="EMBL" id="JAATWM020000059">
    <property type="protein sequence ID" value="KAF9870069.1"/>
    <property type="molecule type" value="Genomic_DNA"/>
</dbReference>
<evidence type="ECO:0000256" key="5">
    <source>
        <dbReference type="SAM" id="MobiDB-lite"/>
    </source>
</evidence>
<feature type="compositionally biased region" description="Basic and acidic residues" evidence="5">
    <location>
        <begin position="78"/>
        <end position="88"/>
    </location>
</feature>
<dbReference type="Pfam" id="PF13812">
    <property type="entry name" value="PPR_3"/>
    <property type="match status" value="1"/>
</dbReference>
<keyword evidence="7" id="KW-1185">Reference proteome</keyword>
<dbReference type="NCBIfam" id="TIGR00756">
    <property type="entry name" value="PPR"/>
    <property type="match status" value="1"/>
</dbReference>
<dbReference type="GeneID" id="62168215"/>
<accession>A0A9P6HTT7</accession>
<comment type="subunit">
    <text evidence="4">Binds to mitochondrial small subunit 15S rRNA.</text>
</comment>
<comment type="function">
    <text evidence="3">Regulates mitochondrial small subunit maturation by controlling 15S rRNA 5'-end processing. Localizes to the 5' precursor of the 15S rRNA in a position that is subsequently occupied by mS47 in the mature yeast mtSSU. Uses structure and sequence-specific RNA recognition, binding to a single-stranded region of the precursor and specifically recognizing bases -6 to -1. The exchange of Ccm1 for mS47 is coupled to the irreversible removal of precursor rRNA that is accompanied by conformational changes of the mitoribosomal proteins uS5m and mS26. These conformational changes signal completion of 5'-end rRNA processing through protection of the mature 5'-end of the 15S rRNA and stabilization of mS47. The removal of the 5' precursor together with the dissociation of Ccm1 may be catalyzed by the 5'-3' exoribonuclease Pet127. Involved in the specific removal of group I introns in mitochondrial encoded transcripts.</text>
</comment>
<evidence type="ECO:0000313" key="6">
    <source>
        <dbReference type="EMBL" id="KAF9870069.1"/>
    </source>
</evidence>
<dbReference type="AlphaFoldDB" id="A0A9P6HTT7"/>
<dbReference type="Proteomes" id="UP000781932">
    <property type="component" value="Unassembled WGS sequence"/>
</dbReference>
<dbReference type="InterPro" id="IPR011990">
    <property type="entry name" value="TPR-like_helical_dom_sf"/>
</dbReference>
<evidence type="ECO:0000313" key="7">
    <source>
        <dbReference type="Proteomes" id="UP000781932"/>
    </source>
</evidence>
<feature type="region of interest" description="Disordered" evidence="5">
    <location>
        <begin position="936"/>
        <end position="959"/>
    </location>
</feature>
<name>A0A9P6HTT7_9PEZI</name>
<feature type="region of interest" description="Disordered" evidence="5">
    <location>
        <begin position="53"/>
        <end position="96"/>
    </location>
</feature>
<dbReference type="OrthoDB" id="185373at2759"/>